<gene>
    <name evidence="1" type="primary">phnH</name>
    <name evidence="1" type="ORF">GJ689_12735</name>
</gene>
<dbReference type="Proteomes" id="UP000438991">
    <property type="component" value="Unassembled WGS sequence"/>
</dbReference>
<sequence length="198" mass="20445">MATLTAGFADPVLAAQATFRAVMDATARPGTVVPVIDTVAAPPPLAAATAAVALTLVDGDTPVWLDPRLAAGPEVAAWLRFHTGAPLVDRPADAAFAILADPASAPPFEHFSIGTLDDPDRSATLILQVERFDDGAPLVLSGPGIADRATLRVAPLPPDMVARLTANRALFPRGVDLILTAGHAVAALPRSVMPVMER</sequence>
<evidence type="ECO:0000313" key="1">
    <source>
        <dbReference type="EMBL" id="MTW17069.1"/>
    </source>
</evidence>
<name>A0A9X4XP31_9BRAD</name>
<dbReference type="EMBL" id="WNKV01000008">
    <property type="protein sequence ID" value="MTW17069.1"/>
    <property type="molecule type" value="Genomic_DNA"/>
</dbReference>
<dbReference type="InterPro" id="IPR008772">
    <property type="entry name" value="Phosphonate_metab_PhnH"/>
</dbReference>
<dbReference type="InterPro" id="IPR038058">
    <property type="entry name" value="PhnH-like_sp"/>
</dbReference>
<dbReference type="GO" id="GO:0019634">
    <property type="term" value="P:organic phosphonate metabolic process"/>
    <property type="evidence" value="ECO:0007669"/>
    <property type="project" value="InterPro"/>
</dbReference>
<accession>A0A9X4XP31</accession>
<dbReference type="Pfam" id="PF05845">
    <property type="entry name" value="PhnH"/>
    <property type="match status" value="1"/>
</dbReference>
<protein>
    <submittedName>
        <fullName evidence="1">Phosphonate C-P lyase system protein PhnH</fullName>
    </submittedName>
</protein>
<evidence type="ECO:0000313" key="2">
    <source>
        <dbReference type="Proteomes" id="UP000438991"/>
    </source>
</evidence>
<dbReference type="GO" id="GO:0016829">
    <property type="term" value="F:lyase activity"/>
    <property type="evidence" value="ECO:0007669"/>
    <property type="project" value="UniProtKB-KW"/>
</dbReference>
<dbReference type="RefSeq" id="WP_155479856.1">
    <property type="nucleotide sequence ID" value="NZ_WNKV01000008.1"/>
</dbReference>
<organism evidence="1 2">
    <name type="scientific">Rhodoplanes serenus</name>
    <dbReference type="NCBI Taxonomy" id="200615"/>
    <lineage>
        <taxon>Bacteria</taxon>
        <taxon>Pseudomonadati</taxon>
        <taxon>Pseudomonadota</taxon>
        <taxon>Alphaproteobacteria</taxon>
        <taxon>Hyphomicrobiales</taxon>
        <taxon>Nitrobacteraceae</taxon>
        <taxon>Rhodoplanes</taxon>
    </lineage>
</organism>
<dbReference type="AlphaFoldDB" id="A0A9X4XP31"/>
<dbReference type="Gene3D" id="3.40.50.11310">
    <property type="entry name" value="Bacterial phosphonate metabolism protein PhnH"/>
    <property type="match status" value="1"/>
</dbReference>
<keyword evidence="1" id="KW-0456">Lyase</keyword>
<reference evidence="1 2" key="1">
    <citation type="submission" date="2019-11" db="EMBL/GenBank/DDBJ databases">
        <title>Whole-genome sequence of Rhodoplanes serenus DSM 18633, type strain.</title>
        <authorList>
            <person name="Kyndt J.A."/>
            <person name="Meyer T.E."/>
        </authorList>
    </citation>
    <scope>NUCLEOTIDE SEQUENCE [LARGE SCALE GENOMIC DNA]</scope>
    <source>
        <strain evidence="1 2">DSM 18633</strain>
    </source>
</reference>
<proteinExistence type="predicted"/>
<dbReference type="SUPFAM" id="SSF159709">
    <property type="entry name" value="PhnH-like"/>
    <property type="match status" value="1"/>
</dbReference>
<dbReference type="PIRSF" id="PIRSF020680">
    <property type="entry name" value="PhnH"/>
    <property type="match status" value="1"/>
</dbReference>
<comment type="caution">
    <text evidence="1">The sequence shown here is derived from an EMBL/GenBank/DDBJ whole genome shotgun (WGS) entry which is preliminary data.</text>
</comment>
<dbReference type="NCBIfam" id="TIGR03292">
    <property type="entry name" value="PhnH_redo"/>
    <property type="match status" value="1"/>
</dbReference>